<accession>A0A6V8MHW6</accession>
<dbReference type="Gene3D" id="2.60.120.560">
    <property type="entry name" value="Exo-inulinase, domain 1"/>
    <property type="match status" value="1"/>
</dbReference>
<evidence type="ECO:0000313" key="3">
    <source>
        <dbReference type="Proteomes" id="UP000556026"/>
    </source>
</evidence>
<protein>
    <recommendedName>
        <fullName evidence="4">3-keto-disaccharide hydrolase domain-containing protein</fullName>
    </recommendedName>
</protein>
<sequence>MKRDMTGIFLVLLTSVMTLAITALPALAKGTHTIDFVRGTPGAEAAPFSALVGVWHVDRDGTRNVYAADGRSWEQGLMAPGGAEKAKALYGEGSAEFLRNLENYRYYPLTVFKELKSFREGSIEVSFKPVSGRIDQAAGIAFNIKPNGEYLVLRANALEDNLVLFRMDQGRRSTVQWIGKVPVPSNRWHTLKVVVSGKKIEGYLNGTKYVDYQWNEKIDGRIGLWSKADSFVFFDKLSVTAK</sequence>
<dbReference type="InterPro" id="IPR013320">
    <property type="entry name" value="ConA-like_dom_sf"/>
</dbReference>
<name>A0A6V8MHW6_9BACT</name>
<comment type="caution">
    <text evidence="2">The sequence shown here is derived from an EMBL/GenBank/DDBJ whole genome shotgun (WGS) entry which is preliminary data.</text>
</comment>
<dbReference type="SUPFAM" id="SSF49899">
    <property type="entry name" value="Concanavalin A-like lectins/glucanases"/>
    <property type="match status" value="1"/>
</dbReference>
<organism evidence="2 3">
    <name type="scientific">Geomonas silvestris</name>
    <dbReference type="NCBI Taxonomy" id="2740184"/>
    <lineage>
        <taxon>Bacteria</taxon>
        <taxon>Pseudomonadati</taxon>
        <taxon>Thermodesulfobacteriota</taxon>
        <taxon>Desulfuromonadia</taxon>
        <taxon>Geobacterales</taxon>
        <taxon>Geobacteraceae</taxon>
        <taxon>Geomonas</taxon>
    </lineage>
</organism>
<proteinExistence type="predicted"/>
<feature type="chain" id="PRO_5028232967" description="3-keto-disaccharide hydrolase domain-containing protein" evidence="1">
    <location>
        <begin position="29"/>
        <end position="242"/>
    </location>
</feature>
<keyword evidence="1" id="KW-0732">Signal</keyword>
<dbReference type="AlphaFoldDB" id="A0A6V8MHW6"/>
<evidence type="ECO:0000313" key="2">
    <source>
        <dbReference type="EMBL" id="GFO59588.1"/>
    </source>
</evidence>
<keyword evidence="3" id="KW-1185">Reference proteome</keyword>
<dbReference type="RefSeq" id="WP_183354403.1">
    <property type="nucleotide sequence ID" value="NZ_BLXX01000004.1"/>
</dbReference>
<reference evidence="3" key="1">
    <citation type="submission" date="2020-06" db="EMBL/GenBank/DDBJ databases">
        <title>Draft genomic sequence of Geomonas sp. Red330.</title>
        <authorList>
            <person name="Itoh H."/>
            <person name="Zhenxing X."/>
            <person name="Ushijima N."/>
            <person name="Masuda Y."/>
            <person name="Shiratori Y."/>
            <person name="Senoo K."/>
        </authorList>
    </citation>
    <scope>NUCLEOTIDE SEQUENCE [LARGE SCALE GENOMIC DNA]</scope>
    <source>
        <strain evidence="3">Red330</strain>
    </source>
</reference>
<feature type="signal peptide" evidence="1">
    <location>
        <begin position="1"/>
        <end position="28"/>
    </location>
</feature>
<dbReference type="Proteomes" id="UP000556026">
    <property type="component" value="Unassembled WGS sequence"/>
</dbReference>
<gene>
    <name evidence="2" type="ORF">GMST_19130</name>
</gene>
<evidence type="ECO:0008006" key="4">
    <source>
        <dbReference type="Google" id="ProtNLM"/>
    </source>
</evidence>
<dbReference type="EMBL" id="BLXX01000004">
    <property type="protein sequence ID" value="GFO59588.1"/>
    <property type="molecule type" value="Genomic_DNA"/>
</dbReference>
<evidence type="ECO:0000256" key="1">
    <source>
        <dbReference type="SAM" id="SignalP"/>
    </source>
</evidence>